<comment type="caution">
    <text evidence="1">The sequence shown here is derived from an EMBL/GenBank/DDBJ whole genome shotgun (WGS) entry which is preliminary data.</text>
</comment>
<sequence>MIPEKFEDDGFLVTGPLSGHELGAQLEAIIPKLNPDGVGTRNLIEHAWCADLAKTIRAHRLVAPLLSVATAAVQCNLFEKSKGQNWLVPVHQDLSIAVREKIEHPALTGWAEKEGAIFVQPPDSVLQEMVAVRFHIDECGLGDGPLRVVPGSHKMGRLTSQAALAERDRIGEISCPVERGGAMLMKPLLLHASSKASGQSRRRVLHFVFAPPLLPFGLKWRHAF</sequence>
<dbReference type="Pfam" id="PF05721">
    <property type="entry name" value="PhyH"/>
    <property type="match status" value="1"/>
</dbReference>
<gene>
    <name evidence="1" type="ORF">V8G57_04565</name>
</gene>
<dbReference type="RefSeq" id="WP_342828368.1">
    <property type="nucleotide sequence ID" value="NZ_JBANDC010000003.1"/>
</dbReference>
<dbReference type="EMBL" id="JBANDC010000003">
    <property type="protein sequence ID" value="MEM4986659.1"/>
    <property type="molecule type" value="Genomic_DNA"/>
</dbReference>
<dbReference type="InterPro" id="IPR008775">
    <property type="entry name" value="Phytyl_CoA_dOase-like"/>
</dbReference>
<keyword evidence="2" id="KW-1185">Reference proteome</keyword>
<dbReference type="Proteomes" id="UP001495910">
    <property type="component" value="Unassembled WGS sequence"/>
</dbReference>
<evidence type="ECO:0000313" key="1">
    <source>
        <dbReference type="EMBL" id="MEM4986659.1"/>
    </source>
</evidence>
<keyword evidence="1" id="KW-0223">Dioxygenase</keyword>
<accession>A0ABU9PRP2</accession>
<reference evidence="1 2" key="1">
    <citation type="submission" date="2024-02" db="EMBL/GenBank/DDBJ databases">
        <title>Draft genome sequence of Collimonas sp. strain H4R21, an effective mineral-weathering bacterial strain isolated from the beech rhizosphere.</title>
        <authorList>
            <person name="Morin E."/>
            <person name="Uroz S."/>
            <person name="Leveau J.H.J."/>
            <person name="Kumar R."/>
            <person name="Rey M.W."/>
            <person name="Pham J."/>
        </authorList>
    </citation>
    <scope>NUCLEOTIDE SEQUENCE [LARGE SCALE GENOMIC DNA]</scope>
    <source>
        <strain evidence="1 2">H4R21</strain>
    </source>
</reference>
<dbReference type="Gene3D" id="2.60.120.620">
    <property type="entry name" value="q2cbj1_9rhob like domain"/>
    <property type="match status" value="1"/>
</dbReference>
<name>A0ABU9PRP2_9BURK</name>
<dbReference type="SUPFAM" id="SSF51197">
    <property type="entry name" value="Clavaminate synthase-like"/>
    <property type="match status" value="1"/>
</dbReference>
<keyword evidence="1" id="KW-0560">Oxidoreductase</keyword>
<evidence type="ECO:0000313" key="2">
    <source>
        <dbReference type="Proteomes" id="UP001495910"/>
    </source>
</evidence>
<protein>
    <submittedName>
        <fullName evidence="1">Phytanoyl-CoA dioxygenase family protein</fullName>
    </submittedName>
</protein>
<dbReference type="GO" id="GO:0051213">
    <property type="term" value="F:dioxygenase activity"/>
    <property type="evidence" value="ECO:0007669"/>
    <property type="project" value="UniProtKB-KW"/>
</dbReference>
<organism evidence="1 2">
    <name type="scientific">Collimonas rhizosphaerae</name>
    <dbReference type="NCBI Taxonomy" id="3126357"/>
    <lineage>
        <taxon>Bacteria</taxon>
        <taxon>Pseudomonadati</taxon>
        <taxon>Pseudomonadota</taxon>
        <taxon>Betaproteobacteria</taxon>
        <taxon>Burkholderiales</taxon>
        <taxon>Oxalobacteraceae</taxon>
        <taxon>Collimonas</taxon>
    </lineage>
</organism>
<proteinExistence type="predicted"/>